<keyword evidence="17" id="KW-1185">Reference proteome</keyword>
<dbReference type="InterPro" id="IPR050351">
    <property type="entry name" value="BphY/WalK/GraS-like"/>
</dbReference>
<organism evidence="16 17">
    <name type="scientific">Emticicia aquatica</name>
    <dbReference type="NCBI Taxonomy" id="1681835"/>
    <lineage>
        <taxon>Bacteria</taxon>
        <taxon>Pseudomonadati</taxon>
        <taxon>Bacteroidota</taxon>
        <taxon>Cytophagia</taxon>
        <taxon>Cytophagales</taxon>
        <taxon>Leadbetterellaceae</taxon>
        <taxon>Emticicia</taxon>
    </lineage>
</organism>
<dbReference type="CDD" id="cd00130">
    <property type="entry name" value="PAS"/>
    <property type="match status" value="1"/>
</dbReference>
<dbReference type="SMART" id="SM00091">
    <property type="entry name" value="PAS"/>
    <property type="match status" value="1"/>
</dbReference>
<evidence type="ECO:0000256" key="11">
    <source>
        <dbReference type="ARBA" id="ARBA00023136"/>
    </source>
</evidence>
<dbReference type="GO" id="GO:0004673">
    <property type="term" value="F:protein histidine kinase activity"/>
    <property type="evidence" value="ECO:0007669"/>
    <property type="project" value="UniProtKB-EC"/>
</dbReference>
<keyword evidence="10" id="KW-0902">Two-component regulatory system</keyword>
<dbReference type="PANTHER" id="PTHR42878">
    <property type="entry name" value="TWO-COMPONENT HISTIDINE KINASE"/>
    <property type="match status" value="1"/>
</dbReference>
<evidence type="ECO:0000259" key="15">
    <source>
        <dbReference type="PROSITE" id="PS50885"/>
    </source>
</evidence>
<name>A0ABM9APU3_9BACT</name>
<feature type="coiled-coil region" evidence="12">
    <location>
        <begin position="57"/>
        <end position="84"/>
    </location>
</feature>
<dbReference type="InterPro" id="IPR013767">
    <property type="entry name" value="PAS_fold"/>
</dbReference>
<accession>A0ABM9APU3</accession>
<keyword evidence="7 16" id="KW-0418">Kinase</keyword>
<dbReference type="PROSITE" id="PS50112">
    <property type="entry name" value="PAS"/>
    <property type="match status" value="1"/>
</dbReference>
<sequence>MKIKTKISLGLIFLFLAILLTGGLGVWYLHQLSADAKNILQDNYETLEYSKKMLESLEKNTNENKRFEQNLIAQEQNISEIGEKDVTQQLRAKFNLFKKDSSISHIGSMRQYIFQLMELNMNAIIRKNQVATKRADDAITLLSFVLAAVVLFTFSFIFNFPNYIAEPIAELTKGIKEIANKNYEQRLHFKANDEFGDLANAFNKMAEKLNNYEHSNLAELLFEKRRIEAIINNMNDAIIGLDEQNNVLFVNQIAVQILGLKESEIIGKYAPDIALNNDLLRSLLQNEASSNPIKIFADQKESYFTKDILAVKNAENTASGTVIILKNITKFQESDLEKDNFIAAISHELKTPISAIKASLELLTDEKNGKTNKIQKELINKLKQEAELIIMITNELSKTAQNHDDLLEKK</sequence>
<dbReference type="SUPFAM" id="SSF158472">
    <property type="entry name" value="HAMP domain-like"/>
    <property type="match status" value="1"/>
</dbReference>
<dbReference type="InterPro" id="IPR036097">
    <property type="entry name" value="HisK_dim/P_sf"/>
</dbReference>
<dbReference type="Gene3D" id="3.30.450.20">
    <property type="entry name" value="PAS domain"/>
    <property type="match status" value="1"/>
</dbReference>
<dbReference type="EC" id="2.7.13.3" evidence="3"/>
<dbReference type="PROSITE" id="PS50885">
    <property type="entry name" value="HAMP"/>
    <property type="match status" value="1"/>
</dbReference>
<evidence type="ECO:0000256" key="13">
    <source>
        <dbReference type="SAM" id="Phobius"/>
    </source>
</evidence>
<dbReference type="CDD" id="cd06225">
    <property type="entry name" value="HAMP"/>
    <property type="match status" value="1"/>
</dbReference>
<evidence type="ECO:0000256" key="4">
    <source>
        <dbReference type="ARBA" id="ARBA00022679"/>
    </source>
</evidence>
<dbReference type="InterPro" id="IPR003660">
    <property type="entry name" value="HAMP_dom"/>
</dbReference>
<dbReference type="InterPro" id="IPR003661">
    <property type="entry name" value="HisK_dim/P_dom"/>
</dbReference>
<gene>
    <name evidence="16" type="primary">walK</name>
    <name evidence="16" type="ORF">EMA8858_02060</name>
</gene>
<keyword evidence="6" id="KW-0547">Nucleotide-binding</keyword>
<dbReference type="PANTHER" id="PTHR42878:SF7">
    <property type="entry name" value="SENSOR HISTIDINE KINASE GLRK"/>
    <property type="match status" value="1"/>
</dbReference>
<reference evidence="16" key="1">
    <citation type="submission" date="2021-12" db="EMBL/GenBank/DDBJ databases">
        <authorList>
            <person name="Rodrigo-Torres L."/>
            <person name="Arahal R. D."/>
            <person name="Lucena T."/>
        </authorList>
    </citation>
    <scope>NUCLEOTIDE SEQUENCE</scope>
    <source>
        <strain evidence="16">CECT 8858</strain>
    </source>
</reference>
<dbReference type="RefSeq" id="WP_238806508.1">
    <property type="nucleotide sequence ID" value="NZ_CAKLPY010000002.1"/>
</dbReference>
<dbReference type="SUPFAM" id="SSF47384">
    <property type="entry name" value="Homodimeric domain of signal transducing histidine kinase"/>
    <property type="match status" value="1"/>
</dbReference>
<evidence type="ECO:0000313" key="16">
    <source>
        <dbReference type="EMBL" id="CAH0995932.1"/>
    </source>
</evidence>
<evidence type="ECO:0000259" key="14">
    <source>
        <dbReference type="PROSITE" id="PS50112"/>
    </source>
</evidence>
<dbReference type="NCBIfam" id="TIGR00229">
    <property type="entry name" value="sensory_box"/>
    <property type="match status" value="1"/>
</dbReference>
<comment type="catalytic activity">
    <reaction evidence="1">
        <text>ATP + protein L-histidine = ADP + protein N-phospho-L-histidine.</text>
        <dbReference type="EC" id="2.7.13.3"/>
    </reaction>
</comment>
<evidence type="ECO:0000256" key="7">
    <source>
        <dbReference type="ARBA" id="ARBA00022777"/>
    </source>
</evidence>
<dbReference type="EMBL" id="CAKLPY010000002">
    <property type="protein sequence ID" value="CAH0995932.1"/>
    <property type="molecule type" value="Genomic_DNA"/>
</dbReference>
<evidence type="ECO:0000313" key="17">
    <source>
        <dbReference type="Proteomes" id="UP000837932"/>
    </source>
</evidence>
<dbReference type="SMART" id="SM00304">
    <property type="entry name" value="HAMP"/>
    <property type="match status" value="1"/>
</dbReference>
<evidence type="ECO:0000256" key="9">
    <source>
        <dbReference type="ARBA" id="ARBA00022989"/>
    </source>
</evidence>
<evidence type="ECO:0000256" key="1">
    <source>
        <dbReference type="ARBA" id="ARBA00000085"/>
    </source>
</evidence>
<dbReference type="SMART" id="SM00388">
    <property type="entry name" value="HisKA"/>
    <property type="match status" value="1"/>
</dbReference>
<evidence type="ECO:0000256" key="3">
    <source>
        <dbReference type="ARBA" id="ARBA00012438"/>
    </source>
</evidence>
<keyword evidence="12" id="KW-0175">Coiled coil</keyword>
<keyword evidence="8" id="KW-0067">ATP-binding</keyword>
<keyword evidence="9 13" id="KW-1133">Transmembrane helix</keyword>
<dbReference type="Pfam" id="PF00512">
    <property type="entry name" value="HisKA"/>
    <property type="match status" value="1"/>
</dbReference>
<evidence type="ECO:0000256" key="8">
    <source>
        <dbReference type="ARBA" id="ARBA00022840"/>
    </source>
</evidence>
<dbReference type="Proteomes" id="UP000837932">
    <property type="component" value="Unassembled WGS sequence"/>
</dbReference>
<dbReference type="Gene3D" id="1.10.287.130">
    <property type="match status" value="1"/>
</dbReference>
<feature type="domain" description="HAMP" evidence="15">
    <location>
        <begin position="162"/>
        <end position="214"/>
    </location>
</feature>
<feature type="transmembrane region" description="Helical" evidence="13">
    <location>
        <begin position="138"/>
        <end position="158"/>
    </location>
</feature>
<keyword evidence="5 13" id="KW-0812">Transmembrane</keyword>
<dbReference type="Pfam" id="PF00989">
    <property type="entry name" value="PAS"/>
    <property type="match status" value="1"/>
</dbReference>
<keyword evidence="11 13" id="KW-0472">Membrane</keyword>
<evidence type="ECO:0000256" key="12">
    <source>
        <dbReference type="SAM" id="Coils"/>
    </source>
</evidence>
<dbReference type="InterPro" id="IPR000014">
    <property type="entry name" value="PAS"/>
</dbReference>
<evidence type="ECO:0000256" key="10">
    <source>
        <dbReference type="ARBA" id="ARBA00023012"/>
    </source>
</evidence>
<dbReference type="Pfam" id="PF00672">
    <property type="entry name" value="HAMP"/>
    <property type="match status" value="1"/>
</dbReference>
<dbReference type="InterPro" id="IPR035965">
    <property type="entry name" value="PAS-like_dom_sf"/>
</dbReference>
<keyword evidence="4 16" id="KW-0808">Transferase</keyword>
<evidence type="ECO:0000256" key="2">
    <source>
        <dbReference type="ARBA" id="ARBA00004141"/>
    </source>
</evidence>
<comment type="subcellular location">
    <subcellularLocation>
        <location evidence="2">Membrane</location>
        <topology evidence="2">Multi-pass membrane protein</topology>
    </subcellularLocation>
</comment>
<evidence type="ECO:0000256" key="6">
    <source>
        <dbReference type="ARBA" id="ARBA00022741"/>
    </source>
</evidence>
<dbReference type="Gene3D" id="6.10.340.10">
    <property type="match status" value="1"/>
</dbReference>
<evidence type="ECO:0000256" key="5">
    <source>
        <dbReference type="ARBA" id="ARBA00022692"/>
    </source>
</evidence>
<dbReference type="SUPFAM" id="SSF55785">
    <property type="entry name" value="PYP-like sensor domain (PAS domain)"/>
    <property type="match status" value="1"/>
</dbReference>
<comment type="caution">
    <text evidence="16">The sequence shown here is derived from an EMBL/GenBank/DDBJ whole genome shotgun (WGS) entry which is preliminary data.</text>
</comment>
<dbReference type="CDD" id="cd00082">
    <property type="entry name" value="HisKA"/>
    <property type="match status" value="1"/>
</dbReference>
<proteinExistence type="predicted"/>
<feature type="domain" description="PAS" evidence="14">
    <location>
        <begin position="223"/>
        <end position="268"/>
    </location>
</feature>
<protein>
    <recommendedName>
        <fullName evidence="3">histidine kinase</fullName>
        <ecNumber evidence="3">2.7.13.3</ecNumber>
    </recommendedName>
</protein>